<keyword evidence="5" id="KW-0479">Metal-binding</keyword>
<dbReference type="InterPro" id="IPR011324">
    <property type="entry name" value="Cytotoxic_necrot_fac-like_cat"/>
</dbReference>
<evidence type="ECO:0000256" key="6">
    <source>
        <dbReference type="ARBA" id="ARBA00022801"/>
    </source>
</evidence>
<comment type="catalytic activity">
    <reaction evidence="8">
        <text>adenosine + H2O + H(+) = inosine + NH4(+)</text>
        <dbReference type="Rhea" id="RHEA:24408"/>
        <dbReference type="ChEBI" id="CHEBI:15377"/>
        <dbReference type="ChEBI" id="CHEBI:15378"/>
        <dbReference type="ChEBI" id="CHEBI:16335"/>
        <dbReference type="ChEBI" id="CHEBI:17596"/>
        <dbReference type="ChEBI" id="CHEBI:28938"/>
        <dbReference type="EC" id="3.5.4.4"/>
    </reaction>
    <physiologicalReaction direction="left-to-right" evidence="8">
        <dbReference type="Rhea" id="RHEA:24409"/>
    </physiologicalReaction>
</comment>
<dbReference type="CDD" id="cd16833">
    <property type="entry name" value="YfiH"/>
    <property type="match status" value="1"/>
</dbReference>
<evidence type="ECO:0000256" key="1">
    <source>
        <dbReference type="ARBA" id="ARBA00000553"/>
    </source>
</evidence>
<evidence type="ECO:0000256" key="8">
    <source>
        <dbReference type="ARBA" id="ARBA00047989"/>
    </source>
</evidence>
<comment type="catalytic activity">
    <reaction evidence="1">
        <text>inosine + phosphate = alpha-D-ribose 1-phosphate + hypoxanthine</text>
        <dbReference type="Rhea" id="RHEA:27646"/>
        <dbReference type="ChEBI" id="CHEBI:17368"/>
        <dbReference type="ChEBI" id="CHEBI:17596"/>
        <dbReference type="ChEBI" id="CHEBI:43474"/>
        <dbReference type="ChEBI" id="CHEBI:57720"/>
        <dbReference type="EC" id="2.4.2.1"/>
    </reaction>
    <physiologicalReaction direction="left-to-right" evidence="1">
        <dbReference type="Rhea" id="RHEA:27647"/>
    </physiologicalReaction>
</comment>
<keyword evidence="13" id="KW-1185">Reference proteome</keyword>
<dbReference type="EMBL" id="JAGGLG010000003">
    <property type="protein sequence ID" value="MBP2017141.1"/>
    <property type="molecule type" value="Genomic_DNA"/>
</dbReference>
<dbReference type="PANTHER" id="PTHR30616:SF2">
    <property type="entry name" value="PURINE NUCLEOSIDE PHOSPHORYLASE LACC1"/>
    <property type="match status" value="1"/>
</dbReference>
<comment type="similarity">
    <text evidence="3 11">Belongs to the purine nucleoside phosphorylase YfiH/LACC1 family.</text>
</comment>
<comment type="catalytic activity">
    <reaction evidence="10">
        <text>S-methyl-5'-thioadenosine + phosphate = 5-(methylsulfanyl)-alpha-D-ribose 1-phosphate + adenine</text>
        <dbReference type="Rhea" id="RHEA:11852"/>
        <dbReference type="ChEBI" id="CHEBI:16708"/>
        <dbReference type="ChEBI" id="CHEBI:17509"/>
        <dbReference type="ChEBI" id="CHEBI:43474"/>
        <dbReference type="ChEBI" id="CHEBI:58533"/>
        <dbReference type="EC" id="2.4.2.28"/>
    </reaction>
    <physiologicalReaction direction="left-to-right" evidence="10">
        <dbReference type="Rhea" id="RHEA:11853"/>
    </physiologicalReaction>
</comment>
<dbReference type="Pfam" id="PF02578">
    <property type="entry name" value="Cu-oxidase_4"/>
    <property type="match status" value="1"/>
</dbReference>
<dbReference type="InterPro" id="IPR003730">
    <property type="entry name" value="Cu_polyphenol_OxRdtase"/>
</dbReference>
<dbReference type="SUPFAM" id="SSF64438">
    <property type="entry name" value="CNF1/YfiH-like putative cysteine hydrolases"/>
    <property type="match status" value="1"/>
</dbReference>
<comment type="function">
    <text evidence="2">Purine nucleoside enzyme that catalyzes the phosphorolysis of adenosine and inosine nucleosides, yielding D-ribose 1-phosphate and the respective free bases, adenine and hypoxanthine. Also catalyzes the phosphorolysis of S-methyl-5'-thioadenosine into adenine and S-methyl-5-thio-alpha-D-ribose 1-phosphate. Also has adenosine deaminase activity.</text>
</comment>
<dbReference type="Proteomes" id="UP001519289">
    <property type="component" value="Unassembled WGS sequence"/>
</dbReference>
<keyword evidence="4" id="KW-0808">Transferase</keyword>
<evidence type="ECO:0000256" key="11">
    <source>
        <dbReference type="RuleBase" id="RU361274"/>
    </source>
</evidence>
<keyword evidence="6" id="KW-0378">Hydrolase</keyword>
<evidence type="ECO:0000313" key="12">
    <source>
        <dbReference type="EMBL" id="MBP2017141.1"/>
    </source>
</evidence>
<protein>
    <recommendedName>
        <fullName evidence="11">Purine nucleoside phosphorylase</fullName>
    </recommendedName>
</protein>
<dbReference type="Gene3D" id="3.60.140.10">
    <property type="entry name" value="CNF1/YfiH-like putative cysteine hydrolases"/>
    <property type="match status" value="1"/>
</dbReference>
<gene>
    <name evidence="12" type="ORF">J2Z79_000515</name>
</gene>
<sequence>MATWVEHDGVQLLHLTALEALGGVRAVFTGRQGGVSARWGGGLNWSVSVGDQPESVRENRRRSIAALGLTPGTAVMAGLVHGNRVAALPDATGDAVHPDGPLPPSSADEVRLIPETDALITDRPGLGLVVTAADCVPVYLYDPVRRVVGVAHAGWRGTVAGIAAATVRAMAARFGCDPADVHAAIGPSIGPCCYEVDDAVVRPVRGYYGDRAQALLRPGARAGRHMLDLWTANRLDLESAGVRHIHLAEVCTACQRDRLFSHRAEGGTAGRGAAIIALI</sequence>
<keyword evidence="7" id="KW-0862">Zinc</keyword>
<evidence type="ECO:0000256" key="4">
    <source>
        <dbReference type="ARBA" id="ARBA00022679"/>
    </source>
</evidence>
<evidence type="ECO:0000256" key="10">
    <source>
        <dbReference type="ARBA" id="ARBA00049893"/>
    </source>
</evidence>
<evidence type="ECO:0000256" key="2">
    <source>
        <dbReference type="ARBA" id="ARBA00003215"/>
    </source>
</evidence>
<evidence type="ECO:0000256" key="9">
    <source>
        <dbReference type="ARBA" id="ARBA00048968"/>
    </source>
</evidence>
<evidence type="ECO:0000313" key="13">
    <source>
        <dbReference type="Proteomes" id="UP001519289"/>
    </source>
</evidence>
<dbReference type="RefSeq" id="WP_209465294.1">
    <property type="nucleotide sequence ID" value="NZ_JAGGLG010000003.1"/>
</dbReference>
<comment type="catalytic activity">
    <reaction evidence="9">
        <text>adenosine + phosphate = alpha-D-ribose 1-phosphate + adenine</text>
        <dbReference type="Rhea" id="RHEA:27642"/>
        <dbReference type="ChEBI" id="CHEBI:16335"/>
        <dbReference type="ChEBI" id="CHEBI:16708"/>
        <dbReference type="ChEBI" id="CHEBI:43474"/>
        <dbReference type="ChEBI" id="CHEBI:57720"/>
        <dbReference type="EC" id="2.4.2.1"/>
    </reaction>
    <physiologicalReaction direction="left-to-right" evidence="9">
        <dbReference type="Rhea" id="RHEA:27643"/>
    </physiologicalReaction>
</comment>
<proteinExistence type="inferred from homology"/>
<dbReference type="NCBIfam" id="TIGR00726">
    <property type="entry name" value="peptidoglycan editing factor PgeF"/>
    <property type="match status" value="1"/>
</dbReference>
<dbReference type="InterPro" id="IPR038371">
    <property type="entry name" value="Cu_polyphenol_OxRdtase_sf"/>
</dbReference>
<name>A0ABS4JNM0_9FIRM</name>
<reference evidence="12 13" key="1">
    <citation type="submission" date="2021-03" db="EMBL/GenBank/DDBJ databases">
        <title>Genomic Encyclopedia of Type Strains, Phase IV (KMG-IV): sequencing the most valuable type-strain genomes for metagenomic binning, comparative biology and taxonomic classification.</title>
        <authorList>
            <person name="Goeker M."/>
        </authorList>
    </citation>
    <scope>NUCLEOTIDE SEQUENCE [LARGE SCALE GENOMIC DNA]</scope>
    <source>
        <strain evidence="12 13">DSM 27138</strain>
    </source>
</reference>
<organism evidence="12 13">
    <name type="scientific">Symbiobacterium terraclitae</name>
    <dbReference type="NCBI Taxonomy" id="557451"/>
    <lineage>
        <taxon>Bacteria</taxon>
        <taxon>Bacillati</taxon>
        <taxon>Bacillota</taxon>
        <taxon>Clostridia</taxon>
        <taxon>Eubacteriales</taxon>
        <taxon>Symbiobacteriaceae</taxon>
        <taxon>Symbiobacterium</taxon>
    </lineage>
</organism>
<evidence type="ECO:0000256" key="5">
    <source>
        <dbReference type="ARBA" id="ARBA00022723"/>
    </source>
</evidence>
<comment type="caution">
    <text evidence="12">The sequence shown here is derived from an EMBL/GenBank/DDBJ whole genome shotgun (WGS) entry which is preliminary data.</text>
</comment>
<evidence type="ECO:0000256" key="3">
    <source>
        <dbReference type="ARBA" id="ARBA00007353"/>
    </source>
</evidence>
<dbReference type="PANTHER" id="PTHR30616">
    <property type="entry name" value="UNCHARACTERIZED PROTEIN YFIH"/>
    <property type="match status" value="1"/>
</dbReference>
<accession>A0ABS4JNM0</accession>
<evidence type="ECO:0000256" key="7">
    <source>
        <dbReference type="ARBA" id="ARBA00022833"/>
    </source>
</evidence>